<protein>
    <recommendedName>
        <fullName evidence="4">Preprotein translocase subunit SecE</fullName>
    </recommendedName>
</protein>
<gene>
    <name evidence="2" type="ORF">OB955_07475</name>
</gene>
<keyword evidence="1" id="KW-0812">Transmembrane</keyword>
<feature type="transmembrane region" description="Helical" evidence="1">
    <location>
        <begin position="23"/>
        <end position="44"/>
    </location>
</feature>
<dbReference type="Proteomes" id="UP001320972">
    <property type="component" value="Unassembled WGS sequence"/>
</dbReference>
<evidence type="ECO:0000313" key="3">
    <source>
        <dbReference type="Proteomes" id="UP001320972"/>
    </source>
</evidence>
<comment type="caution">
    <text evidence="2">The sequence shown here is derived from an EMBL/GenBank/DDBJ whole genome shotgun (WGS) entry which is preliminary data.</text>
</comment>
<accession>A0ABT2QCC4</accession>
<keyword evidence="1" id="KW-0472">Membrane</keyword>
<keyword evidence="1" id="KW-1133">Transmembrane helix</keyword>
<proteinExistence type="predicted"/>
<evidence type="ECO:0008006" key="4">
    <source>
        <dbReference type="Google" id="ProtNLM"/>
    </source>
</evidence>
<evidence type="ECO:0000256" key="1">
    <source>
        <dbReference type="SAM" id="Phobius"/>
    </source>
</evidence>
<evidence type="ECO:0000313" key="2">
    <source>
        <dbReference type="EMBL" id="MCU4972578.1"/>
    </source>
</evidence>
<name>A0ABT2QCC4_9EURY</name>
<reference evidence="2 3" key="1">
    <citation type="submission" date="2022-09" db="EMBL/GenBank/DDBJ databases">
        <title>Enrichment on poylsaccharides allowed isolation of novel metabolic and taxonomic groups of Haloarchaea.</title>
        <authorList>
            <person name="Sorokin D.Y."/>
            <person name="Elcheninov A.G."/>
            <person name="Khizhniak T.V."/>
            <person name="Kolganova T.V."/>
            <person name="Kublanov I.V."/>
        </authorList>
    </citation>
    <scope>NUCLEOTIDE SEQUENCE [LARGE SCALE GENOMIC DNA]</scope>
    <source>
        <strain evidence="2 3">AArc-m2/3/4</strain>
    </source>
</reference>
<dbReference type="EMBL" id="JAOPKB010000003">
    <property type="protein sequence ID" value="MCU4972578.1"/>
    <property type="molecule type" value="Genomic_DNA"/>
</dbReference>
<sequence>MDHDANGSGSLMASDDEEFTREIMRIMTVWTIVVVMAGIALVIFRDALVGLPIF</sequence>
<organism evidence="2 3">
    <name type="scientific">Natronoglomus mannanivorans</name>
    <dbReference type="NCBI Taxonomy" id="2979990"/>
    <lineage>
        <taxon>Archaea</taxon>
        <taxon>Methanobacteriati</taxon>
        <taxon>Methanobacteriota</taxon>
        <taxon>Stenosarchaea group</taxon>
        <taxon>Halobacteria</taxon>
        <taxon>Halobacteriales</taxon>
        <taxon>Natrialbaceae</taxon>
        <taxon>Natronoglomus</taxon>
    </lineage>
</organism>
<dbReference type="RefSeq" id="WP_338007432.1">
    <property type="nucleotide sequence ID" value="NZ_JAOPKB010000003.1"/>
</dbReference>
<keyword evidence="3" id="KW-1185">Reference proteome</keyword>